<accession>A0ACB8QKU0</accession>
<reference evidence="1" key="2">
    <citation type="journal article" date="2022" name="New Phytol.">
        <title>Evolutionary transition to the ectomycorrhizal habit in the genomes of a hyperdiverse lineage of mushroom-forming fungi.</title>
        <authorList>
            <person name="Looney B."/>
            <person name="Miyauchi S."/>
            <person name="Morin E."/>
            <person name="Drula E."/>
            <person name="Courty P.E."/>
            <person name="Kohler A."/>
            <person name="Kuo A."/>
            <person name="LaButti K."/>
            <person name="Pangilinan J."/>
            <person name="Lipzen A."/>
            <person name="Riley R."/>
            <person name="Andreopoulos W."/>
            <person name="He G."/>
            <person name="Johnson J."/>
            <person name="Nolan M."/>
            <person name="Tritt A."/>
            <person name="Barry K.W."/>
            <person name="Grigoriev I.V."/>
            <person name="Nagy L.G."/>
            <person name="Hibbett D."/>
            <person name="Henrissat B."/>
            <person name="Matheny P.B."/>
            <person name="Labbe J."/>
            <person name="Martin F.M."/>
        </authorList>
    </citation>
    <scope>NUCLEOTIDE SEQUENCE</scope>
    <source>
        <strain evidence="1">EC-137</strain>
    </source>
</reference>
<evidence type="ECO:0000313" key="1">
    <source>
        <dbReference type="EMBL" id="KAI0032245.1"/>
    </source>
</evidence>
<feature type="non-terminal residue" evidence="1">
    <location>
        <position position="1"/>
    </location>
</feature>
<keyword evidence="2" id="KW-1185">Reference proteome</keyword>
<dbReference type="Proteomes" id="UP000814128">
    <property type="component" value="Unassembled WGS sequence"/>
</dbReference>
<dbReference type="EMBL" id="MU273552">
    <property type="protein sequence ID" value="KAI0032245.1"/>
    <property type="molecule type" value="Genomic_DNA"/>
</dbReference>
<gene>
    <name evidence="1" type="ORF">K488DRAFT_14467</name>
</gene>
<proteinExistence type="predicted"/>
<organism evidence="1 2">
    <name type="scientific">Vararia minispora EC-137</name>
    <dbReference type="NCBI Taxonomy" id="1314806"/>
    <lineage>
        <taxon>Eukaryota</taxon>
        <taxon>Fungi</taxon>
        <taxon>Dikarya</taxon>
        <taxon>Basidiomycota</taxon>
        <taxon>Agaricomycotina</taxon>
        <taxon>Agaricomycetes</taxon>
        <taxon>Russulales</taxon>
        <taxon>Lachnocladiaceae</taxon>
        <taxon>Vararia</taxon>
    </lineage>
</organism>
<name>A0ACB8QKU0_9AGAM</name>
<protein>
    <submittedName>
        <fullName evidence="1">Uncharacterized protein</fullName>
    </submittedName>
</protein>
<evidence type="ECO:0000313" key="2">
    <source>
        <dbReference type="Proteomes" id="UP000814128"/>
    </source>
</evidence>
<comment type="caution">
    <text evidence="1">The sequence shown here is derived from an EMBL/GenBank/DDBJ whole genome shotgun (WGS) entry which is preliminary data.</text>
</comment>
<sequence length="320" mass="34467">EKHERRIRAAATAAQYALPRLSISERRAQHNALIVRTLIVGPGGTCPSPAKTTVSKSDVNRTKAALLEPREANKVIAHLRALPPADAPATRAPIHAVCLPLRDADADMKHFHQMKVELATSGDTGEVRERGISMASVVPTVASATLDSIAETFKGLDLVSLVTTPDFGLGQPADGKGILAGALPTAETVINGAIQITPQLMSLGYATGRAIVPNHTGIYPPIDRMSVLTYWWGLEVVLPEATMSYLDQAQSISHTMMNFLSALAVIYGGVREILPFVRYISQFVEWEFSAIKAQDLGKGVVCAATWIMPAAMVPRPWDFP</sequence>
<feature type="non-terminal residue" evidence="1">
    <location>
        <position position="320"/>
    </location>
</feature>
<reference evidence="1" key="1">
    <citation type="submission" date="2021-02" db="EMBL/GenBank/DDBJ databases">
        <authorList>
            <consortium name="DOE Joint Genome Institute"/>
            <person name="Ahrendt S."/>
            <person name="Looney B.P."/>
            <person name="Miyauchi S."/>
            <person name="Morin E."/>
            <person name="Drula E."/>
            <person name="Courty P.E."/>
            <person name="Chicoki N."/>
            <person name="Fauchery L."/>
            <person name="Kohler A."/>
            <person name="Kuo A."/>
            <person name="Labutti K."/>
            <person name="Pangilinan J."/>
            <person name="Lipzen A."/>
            <person name="Riley R."/>
            <person name="Andreopoulos W."/>
            <person name="He G."/>
            <person name="Johnson J."/>
            <person name="Barry K.W."/>
            <person name="Grigoriev I.V."/>
            <person name="Nagy L."/>
            <person name="Hibbett D."/>
            <person name="Henrissat B."/>
            <person name="Matheny P.B."/>
            <person name="Labbe J."/>
            <person name="Martin F."/>
        </authorList>
    </citation>
    <scope>NUCLEOTIDE SEQUENCE</scope>
    <source>
        <strain evidence="1">EC-137</strain>
    </source>
</reference>